<evidence type="ECO:0000313" key="3">
    <source>
        <dbReference type="Proteomes" id="UP000180043"/>
    </source>
</evidence>
<dbReference type="InterPro" id="IPR004360">
    <property type="entry name" value="Glyas_Fos-R_dOase_dom"/>
</dbReference>
<proteinExistence type="predicted"/>
<sequence length="198" mass="22318">MRRPVDRRERVLARRRRRIRVRFRDTQFRRPRRLVQGAFQLSDSGFGVTVRLHPQIVPHGGRRDGSVLTMGSSEIVAAEPQLFVTDFERAIGFYVDTLGFEVAFTYGEPPFYGQVRRGGASLNLRKVNGPVYDGNFLATEHDPLAATLTTYKLGPLHDEYQAAGVVFHQPLQTEEWGSVTFIVKDPDGNLLLFSGAEA</sequence>
<dbReference type="PROSITE" id="PS51819">
    <property type="entry name" value="VOC"/>
    <property type="match status" value="1"/>
</dbReference>
<protein>
    <recommendedName>
        <fullName evidence="1">VOC domain-containing protein</fullName>
    </recommendedName>
</protein>
<comment type="caution">
    <text evidence="2">The sequence shown here is derived from an EMBL/GenBank/DDBJ whole genome shotgun (WGS) entry which is preliminary data.</text>
</comment>
<reference evidence="2 3" key="1">
    <citation type="submission" date="2016-10" db="EMBL/GenBank/DDBJ databases">
        <title>Evaluation of Human, Veterinary and Environmental Mycobacterium chelonae Isolates by Core Genome Phylogenomic Analysis, Targeted Gene Comparison, and Anti-microbial Susceptibility Patterns: A Tale of Mistaken Identities.</title>
        <authorList>
            <person name="Fogelson S.B."/>
            <person name="Camus A.C."/>
            <person name="Lorenz W."/>
            <person name="Vasireddy R."/>
            <person name="Vasireddy S."/>
            <person name="Smith T."/>
            <person name="Brown-Elliott B.A."/>
            <person name="Wallace R.J.Jr."/>
            <person name="Hasan N.A."/>
            <person name="Reischl U."/>
            <person name="Sanchez S."/>
        </authorList>
    </citation>
    <scope>NUCLEOTIDE SEQUENCE [LARGE SCALE GENOMIC DNA]</scope>
    <source>
        <strain evidence="2 3">15515</strain>
    </source>
</reference>
<dbReference type="InterPro" id="IPR037523">
    <property type="entry name" value="VOC_core"/>
</dbReference>
<dbReference type="EMBL" id="MLIQ01000011">
    <property type="protein sequence ID" value="OHU60510.1"/>
    <property type="molecule type" value="Genomic_DNA"/>
</dbReference>
<dbReference type="Gene3D" id="3.10.180.10">
    <property type="entry name" value="2,3-Dihydroxybiphenyl 1,2-Dioxygenase, domain 1"/>
    <property type="match status" value="1"/>
</dbReference>
<dbReference type="InterPro" id="IPR029068">
    <property type="entry name" value="Glyas_Bleomycin-R_OHBP_Dase"/>
</dbReference>
<dbReference type="Proteomes" id="UP000180043">
    <property type="component" value="Unassembled WGS sequence"/>
</dbReference>
<name>A0A1S1LXR6_MYCCH</name>
<evidence type="ECO:0000259" key="1">
    <source>
        <dbReference type="PROSITE" id="PS51819"/>
    </source>
</evidence>
<dbReference type="SUPFAM" id="SSF54593">
    <property type="entry name" value="Glyoxalase/Bleomycin resistance protein/Dihydroxybiphenyl dioxygenase"/>
    <property type="match status" value="1"/>
</dbReference>
<feature type="domain" description="VOC" evidence="1">
    <location>
        <begin position="74"/>
        <end position="196"/>
    </location>
</feature>
<evidence type="ECO:0000313" key="2">
    <source>
        <dbReference type="EMBL" id="OHU60510.1"/>
    </source>
</evidence>
<organism evidence="2 3">
    <name type="scientific">Mycobacteroides chelonae</name>
    <name type="common">Mycobacterium chelonae</name>
    <dbReference type="NCBI Taxonomy" id="1774"/>
    <lineage>
        <taxon>Bacteria</taxon>
        <taxon>Bacillati</taxon>
        <taxon>Actinomycetota</taxon>
        <taxon>Actinomycetes</taxon>
        <taxon>Mycobacteriales</taxon>
        <taxon>Mycobacteriaceae</taxon>
        <taxon>Mycobacteroides</taxon>
    </lineage>
</organism>
<gene>
    <name evidence="2" type="ORF">BKG82_07045</name>
</gene>
<accession>A0A1S1LXR6</accession>
<dbReference type="AlphaFoldDB" id="A0A1S1LXR6"/>
<dbReference type="Pfam" id="PF00903">
    <property type="entry name" value="Glyoxalase"/>
    <property type="match status" value="1"/>
</dbReference>